<keyword evidence="2" id="KW-1185">Reference proteome</keyword>
<protein>
    <submittedName>
        <fullName evidence="1">Uncharacterized protein</fullName>
    </submittedName>
</protein>
<reference evidence="1" key="1">
    <citation type="submission" date="2024-03" db="EMBL/GenBank/DDBJ databases">
        <authorList>
            <consortium name="ELIXIR-Norway"/>
            <consortium name="Elixir Norway"/>
        </authorList>
    </citation>
    <scope>NUCLEOTIDE SEQUENCE</scope>
</reference>
<name>A0ABP1BMT1_9BRYO</name>
<accession>A0ABP1BMT1</accession>
<evidence type="ECO:0000313" key="1">
    <source>
        <dbReference type="EMBL" id="CAK9877095.1"/>
    </source>
</evidence>
<evidence type="ECO:0000313" key="2">
    <source>
        <dbReference type="Proteomes" id="UP001497522"/>
    </source>
</evidence>
<gene>
    <name evidence="1" type="ORF">CSSPJE1EN2_LOCUS19137</name>
</gene>
<organism evidence="1 2">
    <name type="scientific">Sphagnum jensenii</name>
    <dbReference type="NCBI Taxonomy" id="128206"/>
    <lineage>
        <taxon>Eukaryota</taxon>
        <taxon>Viridiplantae</taxon>
        <taxon>Streptophyta</taxon>
        <taxon>Embryophyta</taxon>
        <taxon>Bryophyta</taxon>
        <taxon>Sphagnophytina</taxon>
        <taxon>Sphagnopsida</taxon>
        <taxon>Sphagnales</taxon>
        <taxon>Sphagnaceae</taxon>
        <taxon>Sphagnum</taxon>
    </lineage>
</organism>
<sequence length="148" mass="16965">MRDNASVSREPSITFFETDLLLLDPENLFLSVNPKSLFQIRSMTIILFLSVNPKSLFQIRSMTIILFLSVNPKSLFRIRSVTLILFLSMNPKSLSRIRSVSLIFFRAPIFEFRNQYPVLTRNSFNLGLRDVLVLLVLSRHGCPSLAVS</sequence>
<proteinExistence type="predicted"/>
<dbReference type="EMBL" id="OZ023706">
    <property type="protein sequence ID" value="CAK9877095.1"/>
    <property type="molecule type" value="Genomic_DNA"/>
</dbReference>
<dbReference type="Proteomes" id="UP001497522">
    <property type="component" value="Chromosome 5"/>
</dbReference>